<proteinExistence type="predicted"/>
<evidence type="ECO:0000313" key="2">
    <source>
        <dbReference type="EMBL" id="KAK0053368.1"/>
    </source>
</evidence>
<accession>A0AAD8BF16</accession>
<sequence length="53" mass="5986">LRSSHVMTSRRQMRSIQRECPSTTLAPLPLPGQPPVREALQSRDKGHNSHPSR</sequence>
<dbReference type="Proteomes" id="UP001233172">
    <property type="component" value="Unassembled WGS sequence"/>
</dbReference>
<evidence type="ECO:0000313" key="3">
    <source>
        <dbReference type="Proteomes" id="UP001233172"/>
    </source>
</evidence>
<feature type="non-terminal residue" evidence="2">
    <location>
        <position position="1"/>
    </location>
</feature>
<protein>
    <submittedName>
        <fullName evidence="2">Protein still life isoform SIF type 1-like X6</fullName>
    </submittedName>
</protein>
<feature type="compositionally biased region" description="Polar residues" evidence="1">
    <location>
        <begin position="1"/>
        <end position="10"/>
    </location>
</feature>
<gene>
    <name evidence="2" type="ORF">Bpfe_017299</name>
</gene>
<feature type="region of interest" description="Disordered" evidence="1">
    <location>
        <begin position="1"/>
        <end position="53"/>
    </location>
</feature>
<keyword evidence="3" id="KW-1185">Reference proteome</keyword>
<evidence type="ECO:0000256" key="1">
    <source>
        <dbReference type="SAM" id="MobiDB-lite"/>
    </source>
</evidence>
<dbReference type="AlphaFoldDB" id="A0AAD8BF16"/>
<reference evidence="2" key="1">
    <citation type="journal article" date="2023" name="PLoS Negl. Trop. Dis.">
        <title>A genome sequence for Biomphalaria pfeifferi, the major vector snail for the human-infecting parasite Schistosoma mansoni.</title>
        <authorList>
            <person name="Bu L."/>
            <person name="Lu L."/>
            <person name="Laidemitt M.R."/>
            <person name="Zhang S.M."/>
            <person name="Mutuku M."/>
            <person name="Mkoji G."/>
            <person name="Steinauer M."/>
            <person name="Loker E.S."/>
        </authorList>
    </citation>
    <scope>NUCLEOTIDE SEQUENCE</scope>
    <source>
        <strain evidence="2">KasaAsao</strain>
    </source>
</reference>
<comment type="caution">
    <text evidence="2">The sequence shown here is derived from an EMBL/GenBank/DDBJ whole genome shotgun (WGS) entry which is preliminary data.</text>
</comment>
<name>A0AAD8BF16_BIOPF</name>
<dbReference type="EMBL" id="JASAOG010000087">
    <property type="protein sequence ID" value="KAK0053368.1"/>
    <property type="molecule type" value="Genomic_DNA"/>
</dbReference>
<organism evidence="2 3">
    <name type="scientific">Biomphalaria pfeifferi</name>
    <name type="common">Bloodfluke planorb</name>
    <name type="synonym">Freshwater snail</name>
    <dbReference type="NCBI Taxonomy" id="112525"/>
    <lineage>
        <taxon>Eukaryota</taxon>
        <taxon>Metazoa</taxon>
        <taxon>Spiralia</taxon>
        <taxon>Lophotrochozoa</taxon>
        <taxon>Mollusca</taxon>
        <taxon>Gastropoda</taxon>
        <taxon>Heterobranchia</taxon>
        <taxon>Euthyneura</taxon>
        <taxon>Panpulmonata</taxon>
        <taxon>Hygrophila</taxon>
        <taxon>Lymnaeoidea</taxon>
        <taxon>Planorbidae</taxon>
        <taxon>Biomphalaria</taxon>
    </lineage>
</organism>
<reference evidence="2" key="2">
    <citation type="submission" date="2023-04" db="EMBL/GenBank/DDBJ databases">
        <authorList>
            <person name="Bu L."/>
            <person name="Lu L."/>
            <person name="Laidemitt M.R."/>
            <person name="Zhang S.M."/>
            <person name="Mutuku M."/>
            <person name="Mkoji G."/>
            <person name="Steinauer M."/>
            <person name="Loker E.S."/>
        </authorList>
    </citation>
    <scope>NUCLEOTIDE SEQUENCE</scope>
    <source>
        <strain evidence="2">KasaAsao</strain>
        <tissue evidence="2">Whole Snail</tissue>
    </source>
</reference>